<dbReference type="Proteomes" id="UP000054248">
    <property type="component" value="Unassembled WGS sequence"/>
</dbReference>
<dbReference type="GO" id="GO:0030170">
    <property type="term" value="F:pyridoxal phosphate binding"/>
    <property type="evidence" value="ECO:0007669"/>
    <property type="project" value="InterPro"/>
</dbReference>
<dbReference type="Gene3D" id="3.90.1150.10">
    <property type="entry name" value="Aspartate Aminotransferase, domain 1"/>
    <property type="match status" value="1"/>
</dbReference>
<dbReference type="Pfam" id="PF00155">
    <property type="entry name" value="Aminotran_1_2"/>
    <property type="match status" value="1"/>
</dbReference>
<dbReference type="GO" id="GO:0016740">
    <property type="term" value="F:transferase activity"/>
    <property type="evidence" value="ECO:0007669"/>
    <property type="project" value="UniProtKB-KW"/>
</dbReference>
<dbReference type="OrthoDB" id="2382073at2759"/>
<evidence type="ECO:0000259" key="5">
    <source>
        <dbReference type="Pfam" id="PF00155"/>
    </source>
</evidence>
<evidence type="ECO:0000256" key="3">
    <source>
        <dbReference type="ARBA" id="ARBA00022679"/>
    </source>
</evidence>
<protein>
    <recommendedName>
        <fullName evidence="5">Aminotransferase class I/classII large domain-containing protein</fullName>
    </recommendedName>
</protein>
<evidence type="ECO:0000313" key="7">
    <source>
        <dbReference type="Proteomes" id="UP000054248"/>
    </source>
</evidence>
<sequence>MVTSLERRIADSLDSRASRSILRRVDQPPSAEDGAPLIDFSSNDYLSLSKNETLRERFLEKLSRTELILGSGGSRLLDGNTTAHFALETRLKDFFNGPAALLFNSGFDANVALFSTLPQPGDIIIIDSLIHASVWDGCRASRAREQVWTFEHNSMDSLERRLKEALSEYEGVRAGETTVFVGIETLYSMDGDFAPLREIVDLVEKTLPRGNGFIIADEAHATGLYGPRGRGLVASHGLEDRIPLRLHTFGKALASNGAVVICSPLIRSYLCNYARSLIFTTALSHSNVISIGCSFDLLEDGTSEKLSKQVRSLCMTFVKKMVQITAGVPMALLSIPRTACLVVQLPDHPASPIIPLLTTEPRPLASYLQKKGYLARPITWPTVPKGQDRVRICIHAGNTEMEVIGLVDAIAQWATDRLGRQSSASNARL</sequence>
<evidence type="ECO:0000313" key="6">
    <source>
        <dbReference type="EMBL" id="KIO34694.1"/>
    </source>
</evidence>
<accession>A0A0C3QZ60</accession>
<keyword evidence="4" id="KW-0663">Pyridoxal phosphate</keyword>
<gene>
    <name evidence="6" type="ORF">M407DRAFT_210007</name>
</gene>
<evidence type="ECO:0000256" key="2">
    <source>
        <dbReference type="ARBA" id="ARBA00010008"/>
    </source>
</evidence>
<dbReference type="HOGENOM" id="CLU_015846_3_0_1"/>
<dbReference type="Gene3D" id="3.40.640.10">
    <property type="entry name" value="Type I PLP-dependent aspartate aminotransferase-like (Major domain)"/>
    <property type="match status" value="1"/>
</dbReference>
<dbReference type="PANTHER" id="PTHR13693:SF77">
    <property type="entry name" value="8-AMINO-7-OXONONANOATE SYNTHASE"/>
    <property type="match status" value="1"/>
</dbReference>
<feature type="domain" description="Aminotransferase class I/classII large" evidence="5">
    <location>
        <begin position="37"/>
        <end position="410"/>
    </location>
</feature>
<reference evidence="7" key="2">
    <citation type="submission" date="2015-01" db="EMBL/GenBank/DDBJ databases">
        <title>Evolutionary Origins and Diversification of the Mycorrhizal Mutualists.</title>
        <authorList>
            <consortium name="DOE Joint Genome Institute"/>
            <consortium name="Mycorrhizal Genomics Consortium"/>
            <person name="Kohler A."/>
            <person name="Kuo A."/>
            <person name="Nagy L.G."/>
            <person name="Floudas D."/>
            <person name="Copeland A."/>
            <person name="Barry K.W."/>
            <person name="Cichocki N."/>
            <person name="Veneault-Fourrey C."/>
            <person name="LaButti K."/>
            <person name="Lindquist E.A."/>
            <person name="Lipzen A."/>
            <person name="Lundell T."/>
            <person name="Morin E."/>
            <person name="Murat C."/>
            <person name="Riley R."/>
            <person name="Ohm R."/>
            <person name="Sun H."/>
            <person name="Tunlid A."/>
            <person name="Henrissat B."/>
            <person name="Grigoriev I.V."/>
            <person name="Hibbett D.S."/>
            <person name="Martin F."/>
        </authorList>
    </citation>
    <scope>NUCLEOTIDE SEQUENCE [LARGE SCALE GENOMIC DNA]</scope>
    <source>
        <strain evidence="7">MUT 4182</strain>
    </source>
</reference>
<dbReference type="InterPro" id="IPR004839">
    <property type="entry name" value="Aminotransferase_I/II_large"/>
</dbReference>
<dbReference type="PANTHER" id="PTHR13693">
    <property type="entry name" value="CLASS II AMINOTRANSFERASE/8-AMINO-7-OXONONANOATE SYNTHASE"/>
    <property type="match status" value="1"/>
</dbReference>
<dbReference type="AlphaFoldDB" id="A0A0C3QZ60"/>
<dbReference type="STRING" id="1051891.A0A0C3QZ60"/>
<dbReference type="SUPFAM" id="SSF53383">
    <property type="entry name" value="PLP-dependent transferases"/>
    <property type="match status" value="1"/>
</dbReference>
<comment type="similarity">
    <text evidence="2">Belongs to the class-II pyridoxal-phosphate-dependent aminotransferase family. BioF subfamily.</text>
</comment>
<comment type="cofactor">
    <cofactor evidence="1">
        <name>pyridoxal 5'-phosphate</name>
        <dbReference type="ChEBI" id="CHEBI:597326"/>
    </cofactor>
</comment>
<evidence type="ECO:0000256" key="4">
    <source>
        <dbReference type="ARBA" id="ARBA00022898"/>
    </source>
</evidence>
<keyword evidence="3" id="KW-0808">Transferase</keyword>
<dbReference type="InterPro" id="IPR015422">
    <property type="entry name" value="PyrdxlP-dep_Trfase_small"/>
</dbReference>
<dbReference type="EMBL" id="KN822942">
    <property type="protein sequence ID" value="KIO34694.1"/>
    <property type="molecule type" value="Genomic_DNA"/>
</dbReference>
<proteinExistence type="inferred from homology"/>
<dbReference type="InterPro" id="IPR015421">
    <property type="entry name" value="PyrdxlP-dep_Trfase_major"/>
</dbReference>
<dbReference type="InterPro" id="IPR015424">
    <property type="entry name" value="PyrdxlP-dep_Trfase"/>
</dbReference>
<organism evidence="6 7">
    <name type="scientific">Tulasnella calospora MUT 4182</name>
    <dbReference type="NCBI Taxonomy" id="1051891"/>
    <lineage>
        <taxon>Eukaryota</taxon>
        <taxon>Fungi</taxon>
        <taxon>Dikarya</taxon>
        <taxon>Basidiomycota</taxon>
        <taxon>Agaricomycotina</taxon>
        <taxon>Agaricomycetes</taxon>
        <taxon>Cantharellales</taxon>
        <taxon>Tulasnellaceae</taxon>
        <taxon>Tulasnella</taxon>
    </lineage>
</organism>
<dbReference type="GO" id="GO:0009102">
    <property type="term" value="P:biotin biosynthetic process"/>
    <property type="evidence" value="ECO:0007669"/>
    <property type="project" value="TreeGrafter"/>
</dbReference>
<reference evidence="6 7" key="1">
    <citation type="submission" date="2014-04" db="EMBL/GenBank/DDBJ databases">
        <authorList>
            <consortium name="DOE Joint Genome Institute"/>
            <person name="Kuo A."/>
            <person name="Girlanda M."/>
            <person name="Perotto S."/>
            <person name="Kohler A."/>
            <person name="Nagy L.G."/>
            <person name="Floudas D."/>
            <person name="Copeland A."/>
            <person name="Barry K.W."/>
            <person name="Cichocki N."/>
            <person name="Veneault-Fourrey C."/>
            <person name="LaButti K."/>
            <person name="Lindquist E.A."/>
            <person name="Lipzen A."/>
            <person name="Lundell T."/>
            <person name="Morin E."/>
            <person name="Murat C."/>
            <person name="Sun H."/>
            <person name="Tunlid A."/>
            <person name="Henrissat B."/>
            <person name="Grigoriev I.V."/>
            <person name="Hibbett D.S."/>
            <person name="Martin F."/>
            <person name="Nordberg H.P."/>
            <person name="Cantor M.N."/>
            <person name="Hua S.X."/>
        </authorList>
    </citation>
    <scope>NUCLEOTIDE SEQUENCE [LARGE SCALE GENOMIC DNA]</scope>
    <source>
        <strain evidence="6 7">MUT 4182</strain>
    </source>
</reference>
<name>A0A0C3QZ60_9AGAM</name>
<evidence type="ECO:0000256" key="1">
    <source>
        <dbReference type="ARBA" id="ARBA00001933"/>
    </source>
</evidence>
<keyword evidence="7" id="KW-1185">Reference proteome</keyword>
<dbReference type="InterPro" id="IPR050087">
    <property type="entry name" value="AON_synthase_class-II"/>
</dbReference>